<dbReference type="Pfam" id="PF19700">
    <property type="entry name" value="DUF6198"/>
    <property type="match status" value="1"/>
</dbReference>
<feature type="transmembrane region" description="Helical" evidence="1">
    <location>
        <begin position="176"/>
        <end position="195"/>
    </location>
</feature>
<dbReference type="PANTHER" id="PTHR40078:SF1">
    <property type="entry name" value="INTEGRAL MEMBRANE PROTEIN"/>
    <property type="match status" value="1"/>
</dbReference>
<proteinExistence type="predicted"/>
<dbReference type="InterPro" id="IPR038750">
    <property type="entry name" value="YczE/YyaS-like"/>
</dbReference>
<gene>
    <name evidence="2" type="ORF">J2Z71_000110</name>
</gene>
<evidence type="ECO:0000313" key="2">
    <source>
        <dbReference type="EMBL" id="MBP2024595.1"/>
    </source>
</evidence>
<evidence type="ECO:0000256" key="1">
    <source>
        <dbReference type="SAM" id="Phobius"/>
    </source>
</evidence>
<feature type="transmembrane region" description="Helical" evidence="1">
    <location>
        <begin position="103"/>
        <end position="125"/>
    </location>
</feature>
<feature type="transmembrane region" description="Helical" evidence="1">
    <location>
        <begin position="7"/>
        <end position="26"/>
    </location>
</feature>
<evidence type="ECO:0000313" key="3">
    <source>
        <dbReference type="Proteomes" id="UP001519306"/>
    </source>
</evidence>
<dbReference type="RefSeq" id="WP_210059898.1">
    <property type="nucleotide sequence ID" value="NZ_JAGGLJ010000001.1"/>
</dbReference>
<feature type="transmembrane region" description="Helical" evidence="1">
    <location>
        <begin position="151"/>
        <end position="170"/>
    </location>
</feature>
<reference evidence="2 3" key="1">
    <citation type="submission" date="2021-03" db="EMBL/GenBank/DDBJ databases">
        <title>Genomic Encyclopedia of Type Strains, Phase IV (KMG-IV): sequencing the most valuable type-strain genomes for metagenomic binning, comparative biology and taxonomic classification.</title>
        <authorList>
            <person name="Goeker M."/>
        </authorList>
    </citation>
    <scope>NUCLEOTIDE SEQUENCE [LARGE SCALE GENOMIC DNA]</scope>
    <source>
        <strain evidence="2 3">DSM 27563</strain>
    </source>
</reference>
<name>A0ABS4K9Z2_9FIRM</name>
<sequence length="204" mass="23509">MNNFLKSLLYYFIAGFGISLTVIANIGVSSYSSMSLSLSHITNLKFGTIMTILNLIFLLLYFIISKNKNLKNIFIMFISLISFGYVTNFYLYYVLKNLSFDNYIYNIFLFILGTIIAGFGSGRVLKLDILKFPLEAFCKELGELTKFSFSFYRYLLDFIFTILSIFLSYYFSVPYFIREGTIISLFLLPGVISIFSKDNSLKSK</sequence>
<protein>
    <submittedName>
        <fullName evidence="2">Membrane protein YczE</fullName>
    </submittedName>
</protein>
<feature type="transmembrane region" description="Helical" evidence="1">
    <location>
        <begin position="73"/>
        <end position="91"/>
    </location>
</feature>
<keyword evidence="1" id="KW-0472">Membrane</keyword>
<dbReference type="PANTHER" id="PTHR40078">
    <property type="entry name" value="INTEGRAL MEMBRANE PROTEIN-RELATED"/>
    <property type="match status" value="1"/>
</dbReference>
<keyword evidence="3" id="KW-1185">Reference proteome</keyword>
<organism evidence="2 3">
    <name type="scientific">Peptoniphilus stercorisuis</name>
    <dbReference type="NCBI Taxonomy" id="1436965"/>
    <lineage>
        <taxon>Bacteria</taxon>
        <taxon>Bacillati</taxon>
        <taxon>Bacillota</taxon>
        <taxon>Tissierellia</taxon>
        <taxon>Tissierellales</taxon>
        <taxon>Peptoniphilaceae</taxon>
        <taxon>Peptoniphilus</taxon>
    </lineage>
</organism>
<comment type="caution">
    <text evidence="2">The sequence shown here is derived from an EMBL/GenBank/DDBJ whole genome shotgun (WGS) entry which is preliminary data.</text>
</comment>
<dbReference type="Proteomes" id="UP001519306">
    <property type="component" value="Unassembled WGS sequence"/>
</dbReference>
<accession>A0ABS4K9Z2</accession>
<keyword evidence="1" id="KW-0812">Transmembrane</keyword>
<keyword evidence="1" id="KW-1133">Transmembrane helix</keyword>
<dbReference type="EMBL" id="JAGGLJ010000001">
    <property type="protein sequence ID" value="MBP2024595.1"/>
    <property type="molecule type" value="Genomic_DNA"/>
</dbReference>
<feature type="transmembrane region" description="Helical" evidence="1">
    <location>
        <begin position="46"/>
        <end position="64"/>
    </location>
</feature>